<dbReference type="PANTHER" id="PTHR35176">
    <property type="entry name" value="HEME OXYGENASE HI_0854-RELATED"/>
    <property type="match status" value="1"/>
</dbReference>
<dbReference type="Gene3D" id="2.30.110.10">
    <property type="entry name" value="Electron Transport, Fmn-binding Protein, Chain A"/>
    <property type="match status" value="1"/>
</dbReference>
<dbReference type="InterPro" id="IPR011576">
    <property type="entry name" value="Pyridox_Oxase_N"/>
</dbReference>
<dbReference type="InterPro" id="IPR019920">
    <property type="entry name" value="F420-binding_dom_put"/>
</dbReference>
<proteinExistence type="predicted"/>
<protein>
    <recommendedName>
        <fullName evidence="2">Pyridoxamine 5'-phosphate oxidase N-terminal domain-containing protein</fullName>
    </recommendedName>
</protein>
<organism evidence="3 4">
    <name type="scientific">Reticulibacter mediterranei</name>
    <dbReference type="NCBI Taxonomy" id="2778369"/>
    <lineage>
        <taxon>Bacteria</taxon>
        <taxon>Bacillati</taxon>
        <taxon>Chloroflexota</taxon>
        <taxon>Ktedonobacteria</taxon>
        <taxon>Ktedonobacterales</taxon>
        <taxon>Reticulibacteraceae</taxon>
        <taxon>Reticulibacter</taxon>
    </lineage>
</organism>
<feature type="domain" description="Pyridoxamine 5'-phosphate oxidase N-terminal" evidence="2">
    <location>
        <begin position="2"/>
        <end position="128"/>
    </location>
</feature>
<accession>A0A8J3IGK1</accession>
<evidence type="ECO:0000313" key="3">
    <source>
        <dbReference type="EMBL" id="GHO95084.1"/>
    </source>
</evidence>
<reference evidence="3" key="1">
    <citation type="submission" date="2020-10" db="EMBL/GenBank/DDBJ databases">
        <title>Taxonomic study of unclassified bacteria belonging to the class Ktedonobacteria.</title>
        <authorList>
            <person name="Yabe S."/>
            <person name="Wang C.M."/>
            <person name="Zheng Y."/>
            <person name="Sakai Y."/>
            <person name="Cavaletti L."/>
            <person name="Monciardini P."/>
            <person name="Donadio S."/>
        </authorList>
    </citation>
    <scope>NUCLEOTIDE SEQUENCE</scope>
    <source>
        <strain evidence="3">ID150040</strain>
    </source>
</reference>
<dbReference type="InterPro" id="IPR052019">
    <property type="entry name" value="F420H2_bilvrd_red/Heme_oxyg"/>
</dbReference>
<dbReference type="PANTHER" id="PTHR35176:SF6">
    <property type="entry name" value="HEME OXYGENASE HI_0854-RELATED"/>
    <property type="match status" value="1"/>
</dbReference>
<keyword evidence="4" id="KW-1185">Reference proteome</keyword>
<dbReference type="GO" id="GO:0005829">
    <property type="term" value="C:cytosol"/>
    <property type="evidence" value="ECO:0007669"/>
    <property type="project" value="TreeGrafter"/>
</dbReference>
<evidence type="ECO:0000259" key="2">
    <source>
        <dbReference type="Pfam" id="PF01243"/>
    </source>
</evidence>
<evidence type="ECO:0000313" key="4">
    <source>
        <dbReference type="Proteomes" id="UP000597444"/>
    </source>
</evidence>
<dbReference type="EMBL" id="BNJK01000001">
    <property type="protein sequence ID" value="GHO95084.1"/>
    <property type="molecule type" value="Genomic_DNA"/>
</dbReference>
<gene>
    <name evidence="3" type="ORF">KSF_051320</name>
</gene>
<dbReference type="RefSeq" id="WP_220205787.1">
    <property type="nucleotide sequence ID" value="NZ_BNJK01000001.1"/>
</dbReference>
<evidence type="ECO:0000256" key="1">
    <source>
        <dbReference type="ARBA" id="ARBA00023002"/>
    </source>
</evidence>
<dbReference type="AlphaFoldDB" id="A0A8J3IGK1"/>
<dbReference type="GO" id="GO:0070967">
    <property type="term" value="F:coenzyme F420 binding"/>
    <property type="evidence" value="ECO:0007669"/>
    <property type="project" value="TreeGrafter"/>
</dbReference>
<dbReference type="Pfam" id="PF01243">
    <property type="entry name" value="PNPOx_N"/>
    <property type="match status" value="1"/>
</dbReference>
<keyword evidence="1" id="KW-0560">Oxidoreductase</keyword>
<dbReference type="NCBIfam" id="TIGR03618">
    <property type="entry name" value="Rv1155_F420"/>
    <property type="match status" value="1"/>
</dbReference>
<dbReference type="Proteomes" id="UP000597444">
    <property type="component" value="Unassembled WGS sequence"/>
</dbReference>
<dbReference type="InterPro" id="IPR012349">
    <property type="entry name" value="Split_barrel_FMN-bd"/>
</dbReference>
<sequence length="140" mass="15784">MIPQELQDLLTQRNNAILAVNRRSGAPHVTPVWYLWDGEDFYVSITTDRAKYANIQRDPSISLIVDEGPGYVAAYGEAEIFDQTHPNAGELAERLVIKYTAGEQREQFLKLVKEPNRVIIKLHPEKVVTSNLVVARPAQS</sequence>
<dbReference type="SUPFAM" id="SSF50475">
    <property type="entry name" value="FMN-binding split barrel"/>
    <property type="match status" value="1"/>
</dbReference>
<comment type="caution">
    <text evidence="3">The sequence shown here is derived from an EMBL/GenBank/DDBJ whole genome shotgun (WGS) entry which is preliminary data.</text>
</comment>
<name>A0A8J3IGK1_9CHLR</name>
<dbReference type="GO" id="GO:0016627">
    <property type="term" value="F:oxidoreductase activity, acting on the CH-CH group of donors"/>
    <property type="evidence" value="ECO:0007669"/>
    <property type="project" value="TreeGrafter"/>
</dbReference>